<evidence type="ECO:0000313" key="10">
    <source>
        <dbReference type="EMBL" id="KFX22496.1"/>
    </source>
</evidence>
<dbReference type="PANTHER" id="PTHR30472:SF19">
    <property type="entry name" value="PETROBACTIN IMPORT SYSTEM PERMEASE PROTEIN YCLO"/>
    <property type="match status" value="1"/>
</dbReference>
<feature type="transmembrane region" description="Helical" evidence="8">
    <location>
        <begin position="194"/>
        <end position="213"/>
    </location>
</feature>
<dbReference type="OrthoDB" id="9796260at2"/>
<dbReference type="eggNOG" id="COG4605">
    <property type="taxonomic scope" value="Bacteria"/>
</dbReference>
<feature type="transmembrane region" description="Helical" evidence="8">
    <location>
        <begin position="283"/>
        <end position="303"/>
    </location>
</feature>
<evidence type="ECO:0000256" key="5">
    <source>
        <dbReference type="ARBA" id="ARBA00022692"/>
    </source>
</evidence>
<feature type="transmembrane region" description="Helical" evidence="8">
    <location>
        <begin position="91"/>
        <end position="111"/>
    </location>
</feature>
<dbReference type="Pfam" id="PF01032">
    <property type="entry name" value="FecCD"/>
    <property type="match status" value="1"/>
</dbReference>
<dbReference type="GO" id="GO:0022857">
    <property type="term" value="F:transmembrane transporter activity"/>
    <property type="evidence" value="ECO:0007669"/>
    <property type="project" value="InterPro"/>
</dbReference>
<evidence type="ECO:0000256" key="1">
    <source>
        <dbReference type="ARBA" id="ARBA00004651"/>
    </source>
</evidence>
<feature type="transmembrane region" description="Helical" evidence="8">
    <location>
        <begin position="59"/>
        <end position="79"/>
    </location>
</feature>
<protein>
    <submittedName>
        <fullName evidence="9">Enterobactin ABC transporter permease</fullName>
    </submittedName>
</protein>
<keyword evidence="6 8" id="KW-1133">Transmembrane helix</keyword>
<evidence type="ECO:0000256" key="7">
    <source>
        <dbReference type="ARBA" id="ARBA00023136"/>
    </source>
</evidence>
<evidence type="ECO:0000313" key="9">
    <source>
        <dbReference type="EMBL" id="KFX07138.1"/>
    </source>
</evidence>
<dbReference type="InterPro" id="IPR000522">
    <property type="entry name" value="ABC_transptr_permease_BtuC"/>
</dbReference>
<name>A0A093TJA8_9GAMM</name>
<dbReference type="Gene3D" id="1.10.3470.10">
    <property type="entry name" value="ABC transporter involved in vitamin B12 uptake, BtuC"/>
    <property type="match status" value="1"/>
</dbReference>
<dbReference type="EMBL" id="JQHM01000001">
    <property type="protein sequence ID" value="KFX07138.1"/>
    <property type="molecule type" value="Genomic_DNA"/>
</dbReference>
<dbReference type="Proteomes" id="UP000032874">
    <property type="component" value="Unassembled WGS sequence"/>
</dbReference>
<feature type="transmembrane region" description="Helical" evidence="8">
    <location>
        <begin position="243"/>
        <end position="276"/>
    </location>
</feature>
<evidence type="ECO:0000256" key="2">
    <source>
        <dbReference type="ARBA" id="ARBA00007935"/>
    </source>
</evidence>
<dbReference type="EMBL" id="JQHL01000001">
    <property type="protein sequence ID" value="KFX22496.1"/>
    <property type="molecule type" value="Genomic_DNA"/>
</dbReference>
<evidence type="ECO:0000256" key="8">
    <source>
        <dbReference type="SAM" id="Phobius"/>
    </source>
</evidence>
<feature type="transmembrane region" description="Helical" evidence="8">
    <location>
        <begin position="123"/>
        <end position="142"/>
    </location>
</feature>
<evidence type="ECO:0000256" key="3">
    <source>
        <dbReference type="ARBA" id="ARBA00022448"/>
    </source>
</evidence>
<dbReference type="AlphaFoldDB" id="A0A093TJA8"/>
<comment type="caution">
    <text evidence="9">The sequence shown here is derived from an EMBL/GenBank/DDBJ whole genome shotgun (WGS) entry which is preliminary data.</text>
</comment>
<evidence type="ECO:0000256" key="6">
    <source>
        <dbReference type="ARBA" id="ARBA00022989"/>
    </source>
</evidence>
<comment type="subcellular location">
    <subcellularLocation>
        <location evidence="1">Cell membrane</location>
        <topology evidence="1">Multi-pass membrane protein</topology>
    </subcellularLocation>
</comment>
<keyword evidence="7 8" id="KW-0472">Membrane</keyword>
<dbReference type="GO" id="GO:0033214">
    <property type="term" value="P:siderophore-iron import into cell"/>
    <property type="evidence" value="ECO:0007669"/>
    <property type="project" value="TreeGrafter"/>
</dbReference>
<accession>A0A093TJA8</accession>
<keyword evidence="5 8" id="KW-0812">Transmembrane</keyword>
<reference evidence="11 12" key="1">
    <citation type="submission" date="2014-08" db="EMBL/GenBank/DDBJ databases">
        <title>Genome sequences of NCPPB Pectobacterium isolates.</title>
        <authorList>
            <person name="Glover R.H."/>
            <person name="Sapp M."/>
            <person name="Elphinstone J."/>
        </authorList>
    </citation>
    <scope>NUCLEOTIDE SEQUENCE [LARGE SCALE GENOMIC DNA]</scope>
    <source>
        <strain evidence="10 11">NCPPB 2793</strain>
        <strain evidence="9 12">NCPPB 2795</strain>
    </source>
</reference>
<dbReference type="SUPFAM" id="SSF81345">
    <property type="entry name" value="ABC transporter involved in vitamin B12 uptake, BtuC"/>
    <property type="match status" value="1"/>
</dbReference>
<feature type="transmembrane region" description="Helical" evidence="8">
    <location>
        <begin position="148"/>
        <end position="167"/>
    </location>
</feature>
<evidence type="ECO:0000313" key="11">
    <source>
        <dbReference type="Proteomes" id="UP000032869"/>
    </source>
</evidence>
<feature type="transmembrane region" description="Helical" evidence="8">
    <location>
        <begin position="27"/>
        <end position="47"/>
    </location>
</feature>
<keyword evidence="11" id="KW-1185">Reference proteome</keyword>
<keyword evidence="3" id="KW-0813">Transport</keyword>
<gene>
    <name evidence="10" type="ORF">JV35_04820</name>
    <name evidence="9" type="ORF">KP22_03345</name>
</gene>
<evidence type="ECO:0000313" key="12">
    <source>
        <dbReference type="Proteomes" id="UP000032874"/>
    </source>
</evidence>
<dbReference type="STRING" id="55207.KP22_03345"/>
<dbReference type="GO" id="GO:0005886">
    <property type="term" value="C:plasma membrane"/>
    <property type="evidence" value="ECO:0007669"/>
    <property type="project" value="UniProtKB-SubCell"/>
</dbReference>
<dbReference type="InterPro" id="IPR037294">
    <property type="entry name" value="ABC_BtuC-like"/>
</dbReference>
<comment type="similarity">
    <text evidence="2">Belongs to the binding-protein-dependent transport system permease family. FecCD subfamily.</text>
</comment>
<dbReference type="Proteomes" id="UP000032869">
    <property type="component" value="Unassembled WGS sequence"/>
</dbReference>
<sequence length="335" mass="36344">MSVNERNTVLTDAVSEKRAGLSPVQRLLWLTGVAVVVIVLFMTINLGSNLRYILTHRGLMLTTMLLVAFAASASTVLFQTVTNNRVLTPSIMGFEALFILIQTSLVFTFGIGGIPGLGIEGKFVLETLLLILFSALLYRWLFTGSRNNLHLVLLVGIICGTLFRSMAGLMQRLLTPGEFAILQGRMFATFTRTVPELVALSVVITLVVAVVIWRMRFRFDVLALGRNNAINLGIDYKRSVTVILLLVSVLVAISTALVGPLTFLGFMVANLAYLVIGSSQHRLLLPAAFLLGVISLVGGQLVLEHLLDMSGALSVVIEFVGGSLFIVLLLKKVSV</sequence>
<organism evidence="9 12">
    <name type="scientific">Pectobacterium betavasculorum</name>
    <dbReference type="NCBI Taxonomy" id="55207"/>
    <lineage>
        <taxon>Bacteria</taxon>
        <taxon>Pseudomonadati</taxon>
        <taxon>Pseudomonadota</taxon>
        <taxon>Gammaproteobacteria</taxon>
        <taxon>Enterobacterales</taxon>
        <taxon>Pectobacteriaceae</taxon>
        <taxon>Pectobacterium</taxon>
    </lineage>
</organism>
<evidence type="ECO:0000256" key="4">
    <source>
        <dbReference type="ARBA" id="ARBA00022475"/>
    </source>
</evidence>
<dbReference type="PANTHER" id="PTHR30472">
    <property type="entry name" value="FERRIC ENTEROBACTIN TRANSPORT SYSTEM PERMEASE PROTEIN"/>
    <property type="match status" value="1"/>
</dbReference>
<feature type="transmembrane region" description="Helical" evidence="8">
    <location>
        <begin position="309"/>
        <end position="330"/>
    </location>
</feature>
<keyword evidence="4" id="KW-1003">Cell membrane</keyword>
<proteinExistence type="inferred from homology"/>
<dbReference type="RefSeq" id="WP_039300601.1">
    <property type="nucleotide sequence ID" value="NZ_JAODTE010000001.1"/>
</dbReference>